<keyword evidence="3 5" id="KW-0863">Zinc-finger</keyword>
<evidence type="ECO:0000256" key="5">
    <source>
        <dbReference type="PROSITE-ProRule" id="PRU00042"/>
    </source>
</evidence>
<protein>
    <recommendedName>
        <fullName evidence="7">C2H2-type domain-containing protein</fullName>
    </recommendedName>
</protein>
<proteinExistence type="predicted"/>
<gene>
    <name evidence="8" type="ORF">GSOID_T00004531001</name>
</gene>
<keyword evidence="4" id="KW-0862">Zinc</keyword>
<evidence type="ECO:0000259" key="7">
    <source>
        <dbReference type="PROSITE" id="PS50157"/>
    </source>
</evidence>
<reference evidence="8" key="1">
    <citation type="journal article" date="2010" name="Science">
        <title>Plasticity of animal genome architecture unmasked by rapid evolution of a pelagic tunicate.</title>
        <authorList>
            <person name="Denoeud F."/>
            <person name="Henriet S."/>
            <person name="Mungpakdee S."/>
            <person name="Aury J.M."/>
            <person name="Da Silva C."/>
            <person name="Brinkmann H."/>
            <person name="Mikhaleva J."/>
            <person name="Olsen L.C."/>
            <person name="Jubin C."/>
            <person name="Canestro C."/>
            <person name="Bouquet J.M."/>
            <person name="Danks G."/>
            <person name="Poulain J."/>
            <person name="Campsteijn C."/>
            <person name="Adamski M."/>
            <person name="Cross I."/>
            <person name="Yadetie F."/>
            <person name="Muffato M."/>
            <person name="Louis A."/>
            <person name="Butcher S."/>
            <person name="Tsagkogeorga G."/>
            <person name="Konrad A."/>
            <person name="Singh S."/>
            <person name="Jensen M.F."/>
            <person name="Cong E.H."/>
            <person name="Eikeseth-Otteraa H."/>
            <person name="Noel B."/>
            <person name="Anthouard V."/>
            <person name="Porcel B.M."/>
            <person name="Kachouri-Lafond R."/>
            <person name="Nishino A."/>
            <person name="Ugolini M."/>
            <person name="Chourrout P."/>
            <person name="Nishida H."/>
            <person name="Aasland R."/>
            <person name="Huzurbazar S."/>
            <person name="Westhof E."/>
            <person name="Delsuc F."/>
            <person name="Lehrach H."/>
            <person name="Reinhardt R."/>
            <person name="Weissenbach J."/>
            <person name="Roy S.W."/>
            <person name="Artiguenave F."/>
            <person name="Postlethwait J.H."/>
            <person name="Manak J.R."/>
            <person name="Thompson E.M."/>
            <person name="Jaillon O."/>
            <person name="Du Pasquier L."/>
            <person name="Boudinot P."/>
            <person name="Liberles D.A."/>
            <person name="Volff J.N."/>
            <person name="Philippe H."/>
            <person name="Lenhard B."/>
            <person name="Roest Crollius H."/>
            <person name="Wincker P."/>
            <person name="Chourrout D."/>
        </authorList>
    </citation>
    <scope>NUCLEOTIDE SEQUENCE [LARGE SCALE GENOMIC DNA]</scope>
</reference>
<dbReference type="InParanoid" id="E4X9H9"/>
<dbReference type="AlphaFoldDB" id="E4X9H9"/>
<dbReference type="PROSITE" id="PS50157">
    <property type="entry name" value="ZINC_FINGER_C2H2_2"/>
    <property type="match status" value="5"/>
</dbReference>
<keyword evidence="9" id="KW-1185">Reference proteome</keyword>
<evidence type="ECO:0000256" key="4">
    <source>
        <dbReference type="ARBA" id="ARBA00022833"/>
    </source>
</evidence>
<dbReference type="PROSITE" id="PS00028">
    <property type="entry name" value="ZINC_FINGER_C2H2_1"/>
    <property type="match status" value="4"/>
</dbReference>
<evidence type="ECO:0000256" key="2">
    <source>
        <dbReference type="ARBA" id="ARBA00022737"/>
    </source>
</evidence>
<feature type="domain" description="C2H2-type" evidence="7">
    <location>
        <begin position="150"/>
        <end position="174"/>
    </location>
</feature>
<dbReference type="SMART" id="SM00355">
    <property type="entry name" value="ZnF_C2H2"/>
    <property type="match status" value="7"/>
</dbReference>
<dbReference type="Gene3D" id="3.30.160.60">
    <property type="entry name" value="Classic Zinc Finger"/>
    <property type="match status" value="4"/>
</dbReference>
<evidence type="ECO:0000313" key="8">
    <source>
        <dbReference type="EMBL" id="CBY19108.1"/>
    </source>
</evidence>
<name>E4X9H9_OIKDI</name>
<dbReference type="GO" id="GO:0000978">
    <property type="term" value="F:RNA polymerase II cis-regulatory region sequence-specific DNA binding"/>
    <property type="evidence" value="ECO:0007669"/>
    <property type="project" value="TreeGrafter"/>
</dbReference>
<evidence type="ECO:0000256" key="1">
    <source>
        <dbReference type="ARBA" id="ARBA00022723"/>
    </source>
</evidence>
<feature type="region of interest" description="Disordered" evidence="6">
    <location>
        <begin position="224"/>
        <end position="281"/>
    </location>
</feature>
<dbReference type="GO" id="GO:0008270">
    <property type="term" value="F:zinc ion binding"/>
    <property type="evidence" value="ECO:0007669"/>
    <property type="project" value="UniProtKB-KW"/>
</dbReference>
<feature type="domain" description="C2H2-type" evidence="7">
    <location>
        <begin position="179"/>
        <end position="209"/>
    </location>
</feature>
<dbReference type="Pfam" id="PF23561">
    <property type="entry name" value="zf-C2H2_15"/>
    <property type="match status" value="1"/>
</dbReference>
<feature type="domain" description="C2H2-type" evidence="7">
    <location>
        <begin position="120"/>
        <end position="149"/>
    </location>
</feature>
<dbReference type="SUPFAM" id="SSF57667">
    <property type="entry name" value="beta-beta-alpha zinc fingers"/>
    <property type="match status" value="3"/>
</dbReference>
<dbReference type="GO" id="GO:0000981">
    <property type="term" value="F:DNA-binding transcription factor activity, RNA polymerase II-specific"/>
    <property type="evidence" value="ECO:0007669"/>
    <property type="project" value="TreeGrafter"/>
</dbReference>
<dbReference type="InterPro" id="IPR036236">
    <property type="entry name" value="Znf_C2H2_sf"/>
</dbReference>
<dbReference type="PANTHER" id="PTHR19818:SF139">
    <property type="entry name" value="PAIR-RULE PROTEIN ODD-PAIRED"/>
    <property type="match status" value="1"/>
</dbReference>
<feature type="domain" description="C2H2-type" evidence="7">
    <location>
        <begin position="316"/>
        <end position="344"/>
    </location>
</feature>
<dbReference type="InterPro" id="IPR013087">
    <property type="entry name" value="Znf_C2H2_type"/>
</dbReference>
<dbReference type="InterPro" id="IPR050329">
    <property type="entry name" value="GLI_C2H2-zinc-finger"/>
</dbReference>
<dbReference type="EMBL" id="FN653030">
    <property type="protein sequence ID" value="CBY19108.1"/>
    <property type="molecule type" value="Genomic_DNA"/>
</dbReference>
<feature type="compositionally biased region" description="Polar residues" evidence="6">
    <location>
        <begin position="238"/>
        <end position="259"/>
    </location>
</feature>
<keyword evidence="2" id="KW-0677">Repeat</keyword>
<sequence length="399" mass="46121">MHQSSNSMKSEYEATEDSIEEDFIDWAKEEHDYENGHFVCKWVIERSKVTDHKNVHESIICFKTFKFMSAFVEHSKTHLERDTTETNNCSWAGCSRFMSGFGAGYKLVNHYRTHTGERPFRCEIGDCRKRFARVENMRIHTRIHTGDKPFLCKYSGCDKRFTNSSDRKKHAHAHNIGTFHCPVENCQKVYVHPSSYRKHINSEHFERRNEFNFEVSSAFKSSSKTAVKQEPLDESANDSRTSIESGTHPGSSGCSTPDTPSMKRPYSSSSQSTSPYEKRAKPNLQSNILEEYLRQINNLHLLKMREISLQINSNPYHCGICAQKFQTKGQLLDHYEIEHCRPNYNCMKCSESFKDESALLLHTISCAESILEICAHCPHIFSPDKPLEKFLHIRSHLTS</sequence>
<accession>E4X9H9</accession>
<dbReference type="GO" id="GO:0005634">
    <property type="term" value="C:nucleus"/>
    <property type="evidence" value="ECO:0007669"/>
    <property type="project" value="UniProtKB-ARBA"/>
</dbReference>
<evidence type="ECO:0000256" key="6">
    <source>
        <dbReference type="SAM" id="MobiDB-lite"/>
    </source>
</evidence>
<dbReference type="GO" id="GO:0045944">
    <property type="term" value="P:positive regulation of transcription by RNA polymerase II"/>
    <property type="evidence" value="ECO:0007669"/>
    <property type="project" value="UniProtKB-ARBA"/>
</dbReference>
<organism evidence="8">
    <name type="scientific">Oikopleura dioica</name>
    <name type="common">Tunicate</name>
    <dbReference type="NCBI Taxonomy" id="34765"/>
    <lineage>
        <taxon>Eukaryota</taxon>
        <taxon>Metazoa</taxon>
        <taxon>Chordata</taxon>
        <taxon>Tunicata</taxon>
        <taxon>Appendicularia</taxon>
        <taxon>Copelata</taxon>
        <taxon>Oikopleuridae</taxon>
        <taxon>Oikopleura</taxon>
    </lineage>
</organism>
<evidence type="ECO:0000256" key="3">
    <source>
        <dbReference type="ARBA" id="ARBA00022771"/>
    </source>
</evidence>
<dbReference type="OrthoDB" id="3214149at2759"/>
<dbReference type="Pfam" id="PF00096">
    <property type="entry name" value="zf-C2H2"/>
    <property type="match status" value="2"/>
</dbReference>
<evidence type="ECO:0000313" key="9">
    <source>
        <dbReference type="Proteomes" id="UP000001307"/>
    </source>
</evidence>
<dbReference type="InterPro" id="IPR056436">
    <property type="entry name" value="Znf-C2H2_ZIC1-5/GLI1-3-like"/>
</dbReference>
<keyword evidence="1" id="KW-0479">Metal-binding</keyword>
<feature type="domain" description="C2H2-type" evidence="7">
    <location>
        <begin position="92"/>
        <end position="119"/>
    </location>
</feature>
<dbReference type="PANTHER" id="PTHR19818">
    <property type="entry name" value="ZINC FINGER PROTEIN ZIC AND GLI"/>
    <property type="match status" value="1"/>
</dbReference>
<dbReference type="FunFam" id="3.30.160.60:FF:002343">
    <property type="entry name" value="Zinc finger protein 33A"/>
    <property type="match status" value="1"/>
</dbReference>
<dbReference type="Proteomes" id="UP000001307">
    <property type="component" value="Unassembled WGS sequence"/>
</dbReference>